<evidence type="ECO:0000259" key="12">
    <source>
        <dbReference type="Pfam" id="PF00999"/>
    </source>
</evidence>
<comment type="subcellular location">
    <subcellularLocation>
        <location evidence="1">Membrane</location>
        <topology evidence="1">Multi-pass membrane protein</topology>
    </subcellularLocation>
</comment>
<evidence type="ECO:0000256" key="1">
    <source>
        <dbReference type="ARBA" id="ARBA00004141"/>
    </source>
</evidence>
<feature type="transmembrane region" description="Helical" evidence="11">
    <location>
        <begin position="778"/>
        <end position="808"/>
    </location>
</feature>
<feature type="transmembrane region" description="Helical" evidence="11">
    <location>
        <begin position="668"/>
        <end position="686"/>
    </location>
</feature>
<evidence type="ECO:0000313" key="13">
    <source>
        <dbReference type="EMBL" id="KAF3201121.1"/>
    </source>
</evidence>
<evidence type="ECO:0000313" key="14">
    <source>
        <dbReference type="Proteomes" id="UP000614610"/>
    </source>
</evidence>
<name>A0A8H8UXR4_ORBOL</name>
<keyword evidence="3" id="KW-0050">Antiport</keyword>
<feature type="domain" description="Cation/H+ exchanger transmembrane" evidence="12">
    <location>
        <begin position="574"/>
        <end position="900"/>
    </location>
</feature>
<keyword evidence="4 11" id="KW-0812">Transmembrane</keyword>
<keyword evidence="6" id="KW-0915">Sodium</keyword>
<dbReference type="EMBL" id="WIWT01000100">
    <property type="protein sequence ID" value="KAF3201121.1"/>
    <property type="molecule type" value="Genomic_DNA"/>
</dbReference>
<evidence type="ECO:0000256" key="7">
    <source>
        <dbReference type="ARBA" id="ARBA00023065"/>
    </source>
</evidence>
<dbReference type="InterPro" id="IPR006153">
    <property type="entry name" value="Cation/H_exchanger_TM"/>
</dbReference>
<evidence type="ECO:0000256" key="9">
    <source>
        <dbReference type="ARBA" id="ARBA00023201"/>
    </source>
</evidence>
<dbReference type="GO" id="GO:0016020">
    <property type="term" value="C:membrane"/>
    <property type="evidence" value="ECO:0007669"/>
    <property type="project" value="UniProtKB-SubCell"/>
</dbReference>
<keyword evidence="7" id="KW-0406">Ion transport</keyword>
<dbReference type="GO" id="GO:0006814">
    <property type="term" value="P:sodium ion transport"/>
    <property type="evidence" value="ECO:0007669"/>
    <property type="project" value="UniProtKB-KW"/>
</dbReference>
<keyword evidence="5 11" id="KW-1133">Transmembrane helix</keyword>
<dbReference type="GO" id="GO:1902600">
    <property type="term" value="P:proton transmembrane transport"/>
    <property type="evidence" value="ECO:0007669"/>
    <property type="project" value="InterPro"/>
</dbReference>
<evidence type="ECO:0000256" key="3">
    <source>
        <dbReference type="ARBA" id="ARBA00022449"/>
    </source>
</evidence>
<evidence type="ECO:0000256" key="4">
    <source>
        <dbReference type="ARBA" id="ARBA00022692"/>
    </source>
</evidence>
<dbReference type="Pfam" id="PF00999">
    <property type="entry name" value="Na_H_Exchanger"/>
    <property type="match status" value="1"/>
</dbReference>
<feature type="compositionally biased region" description="Polar residues" evidence="10">
    <location>
        <begin position="913"/>
        <end position="925"/>
    </location>
</feature>
<comment type="caution">
    <text evidence="13">The sequence shown here is derived from an EMBL/GenBank/DDBJ whole genome shotgun (WGS) entry which is preliminary data.</text>
</comment>
<feature type="region of interest" description="Disordered" evidence="10">
    <location>
        <begin position="906"/>
        <end position="997"/>
    </location>
</feature>
<feature type="transmembrane region" description="Helical" evidence="11">
    <location>
        <begin position="635"/>
        <end position="656"/>
    </location>
</feature>
<feature type="compositionally biased region" description="Low complexity" evidence="10">
    <location>
        <begin position="62"/>
        <end position="84"/>
    </location>
</feature>
<feature type="compositionally biased region" description="Polar residues" evidence="10">
    <location>
        <begin position="958"/>
        <end position="969"/>
    </location>
</feature>
<feature type="region of interest" description="Disordered" evidence="10">
    <location>
        <begin position="54"/>
        <end position="92"/>
    </location>
</feature>
<evidence type="ECO:0000256" key="6">
    <source>
        <dbReference type="ARBA" id="ARBA00023053"/>
    </source>
</evidence>
<protein>
    <recommendedName>
        <fullName evidence="12">Cation/H+ exchanger transmembrane domain-containing protein</fullName>
    </recommendedName>
</protein>
<dbReference type="GO" id="GO:0015297">
    <property type="term" value="F:antiporter activity"/>
    <property type="evidence" value="ECO:0007669"/>
    <property type="project" value="UniProtKB-KW"/>
</dbReference>
<sequence>MGGAFGWVSRCVQPRQYIAPGVNANFESPICSGNVVQGVCQRCHCVYDDYDSEDKLEPPPSESSTHAGTESSGSEESRSSSNTTIATSSHNSTKSAQNYLTWPDYRVQPYPDLKELLEHLGKLKRDSCKIEIFRSSGKDGARWFRCKKMGKRNLVENFETLLDLLRSEAQLMDNTTENHCLDLVQDASDYVIKSLGFYRDITPLFFDIPYSIIQTDGGTKDSAYHNASLPIYGLKAAGIACELTDKTGMFFSFQFLGLYTKAERPFEASRASTSPKFSFSDPKTGVRREWLVSRISLFAKRRSNDTYYSLVYLDPVDTGLAGALKTLLLGNEDGIPLTKSDHITGVISSVIYMMASVSSQFLQDAEEYLQSLTIPDLEKVPSLQGLMETTRKLHELLDLWREARRRIFAVQTLTRDIATHPFIVAEGLRESMEVSLRKSRGMFEYQVDTIDDLVEKTKVHISLIFNIATLYDSRAALEESKAANKFASSVQKITSLTFVYLPIALAASILGMNVDLITGDSSQPTIRMSLVMDVNAQPFNFKSILAERASHALGQISNLYCFLLTLNLGNWALDRLVFCGLIGQIFIGTILGTPLLAWLPQNLEASAVLLGYLGLIILVYHGGLGTSFKPLLNNLPLSIAVAITGIGFPIGLSFLLGPIADASSLQCFTAGAALSATSLGTTFTILSTAGFAGTRLGVVLTSAAMMDDVVGLVMVQVVSSLGGGGGVNIASIVRPVGASFGMILGAIVMGWICRRLFGGLKLPHRFDNKGAVWGLQTGVLVACVVVAGYSGASVLFGAFIAGALVTWWDEARDGAKEASERSEETTGAAIYDVYFSSLVESILIPFFFASIGLSIPIKSLFRREIIWRGIVYSILMFVAKLVTGVWILLVDLPFKTSKLLSFWTKEAGKSEPSEQNNEISKQQKGSSKDEGGITTNPPDTQQSSNAPNESADEWEDITPTSRPTVTPSEETSEQVDSKDTSQSATEPSKSGPETEIPRPPISVYPCLILGLAMISRGEIAFLIASIASANGIFQNPTTTRDLKARADAISGEADGDIFLIVIWAAMLCTILGPLGVGLLVRRVKRLEGLREGTKYNGQGVLGVWSVIAKKD</sequence>
<dbReference type="AlphaFoldDB" id="A0A8H8UXR4"/>
<feature type="transmembrane region" description="Helical" evidence="11">
    <location>
        <begin position="576"/>
        <end position="599"/>
    </location>
</feature>
<feature type="transmembrane region" description="Helical" evidence="11">
    <location>
        <begin position="605"/>
        <end position="623"/>
    </location>
</feature>
<reference evidence="13" key="1">
    <citation type="submission" date="2019-06" db="EMBL/GenBank/DDBJ databases">
        <authorList>
            <person name="Palmer J.M."/>
        </authorList>
    </citation>
    <scope>NUCLEOTIDE SEQUENCE</scope>
    <source>
        <strain evidence="13">TWF679</strain>
    </source>
</reference>
<feature type="transmembrane region" description="Helical" evidence="11">
    <location>
        <begin position="828"/>
        <end position="853"/>
    </location>
</feature>
<evidence type="ECO:0000256" key="10">
    <source>
        <dbReference type="SAM" id="MobiDB-lite"/>
    </source>
</evidence>
<evidence type="ECO:0000256" key="8">
    <source>
        <dbReference type="ARBA" id="ARBA00023136"/>
    </source>
</evidence>
<dbReference type="Proteomes" id="UP000614610">
    <property type="component" value="Unassembled WGS sequence"/>
</dbReference>
<gene>
    <name evidence="13" type="ORF">TWF679_000472</name>
</gene>
<dbReference type="InterPro" id="IPR038770">
    <property type="entry name" value="Na+/solute_symporter_sf"/>
</dbReference>
<evidence type="ECO:0000256" key="5">
    <source>
        <dbReference type="ARBA" id="ARBA00022989"/>
    </source>
</evidence>
<dbReference type="Gene3D" id="1.20.1530.20">
    <property type="match status" value="1"/>
</dbReference>
<keyword evidence="8 11" id="KW-0472">Membrane</keyword>
<feature type="compositionally biased region" description="Polar residues" evidence="10">
    <location>
        <begin position="933"/>
        <end position="948"/>
    </location>
</feature>
<dbReference type="PANTHER" id="PTHR43562:SF3">
    <property type="entry name" value="SODIUM ION_PROTON EXCHANGER (EUROFUNG)"/>
    <property type="match status" value="1"/>
</dbReference>
<dbReference type="PANTHER" id="PTHR43562">
    <property type="entry name" value="NAPA-TYPE SODIUM/HYDROGEN ANTIPORTER"/>
    <property type="match status" value="1"/>
</dbReference>
<keyword evidence="2" id="KW-0813">Transport</keyword>
<evidence type="ECO:0000256" key="2">
    <source>
        <dbReference type="ARBA" id="ARBA00022448"/>
    </source>
</evidence>
<organism evidence="13 14">
    <name type="scientific">Orbilia oligospora</name>
    <name type="common">Nematode-trapping fungus</name>
    <name type="synonym">Arthrobotrys oligospora</name>
    <dbReference type="NCBI Taxonomy" id="2813651"/>
    <lineage>
        <taxon>Eukaryota</taxon>
        <taxon>Fungi</taxon>
        <taxon>Dikarya</taxon>
        <taxon>Ascomycota</taxon>
        <taxon>Pezizomycotina</taxon>
        <taxon>Orbiliomycetes</taxon>
        <taxon>Orbiliales</taxon>
        <taxon>Orbiliaceae</taxon>
        <taxon>Orbilia</taxon>
    </lineage>
</organism>
<evidence type="ECO:0000256" key="11">
    <source>
        <dbReference type="SAM" id="Phobius"/>
    </source>
</evidence>
<feature type="transmembrane region" description="Helical" evidence="11">
    <location>
        <begin position="738"/>
        <end position="757"/>
    </location>
</feature>
<accession>A0A8H8UXR4</accession>
<proteinExistence type="predicted"/>
<dbReference type="OrthoDB" id="1288932at2759"/>
<feature type="transmembrane region" description="Helical" evidence="11">
    <location>
        <begin position="1057"/>
        <end position="1080"/>
    </location>
</feature>
<keyword evidence="9" id="KW-0739">Sodium transport</keyword>
<feature type="transmembrane region" description="Helical" evidence="11">
    <location>
        <begin position="865"/>
        <end position="889"/>
    </location>
</feature>